<reference evidence="10 11" key="2">
    <citation type="submission" date="2015-01" db="EMBL/GenBank/DDBJ databases">
        <title>Complete genome sequence of Pyrinomonas methylaliphatogenes type strain K22T.</title>
        <authorList>
            <person name="Lee K.C.Y."/>
            <person name="Power J.F."/>
            <person name="Dunfield P.F."/>
            <person name="Morgan X.C."/>
            <person name="Huttenhower C."/>
            <person name="Stott M.B."/>
        </authorList>
    </citation>
    <scope>NUCLEOTIDE SEQUENCE [LARGE SCALE GENOMIC DNA]</scope>
    <source>
        <strain evidence="10 11">K22</strain>
    </source>
</reference>
<feature type="active site" description="Proton acceptor" evidence="9">
    <location>
        <position position="76"/>
    </location>
</feature>
<name>A0A0B6WX88_9BACT</name>
<feature type="site" description="Important for substrate specificity" evidence="9">
    <location>
        <position position="77"/>
    </location>
</feature>
<reference evidence="10 11" key="1">
    <citation type="submission" date="2013-12" db="EMBL/GenBank/DDBJ databases">
        <authorList>
            <person name="Stott M."/>
        </authorList>
    </citation>
    <scope>NUCLEOTIDE SEQUENCE [LARGE SCALE GENOMIC DNA]</scope>
    <source>
        <strain evidence="10 11">K22</strain>
    </source>
</reference>
<evidence type="ECO:0000256" key="3">
    <source>
        <dbReference type="ARBA" id="ARBA00022490"/>
    </source>
</evidence>
<dbReference type="PANTHER" id="PTHR43213:SF5">
    <property type="entry name" value="BIFUNCTIONAL DTTP_UTP PYROPHOSPHATASE_METHYLTRANSFERASE PROTEIN-RELATED"/>
    <property type="match status" value="1"/>
</dbReference>
<dbReference type="HAMAP" id="MF_00528">
    <property type="entry name" value="Maf"/>
    <property type="match status" value="1"/>
</dbReference>
<evidence type="ECO:0000313" key="10">
    <source>
        <dbReference type="EMBL" id="CDM65671.1"/>
    </source>
</evidence>
<keyword evidence="3 9" id="KW-0963">Cytoplasm</keyword>
<evidence type="ECO:0000256" key="8">
    <source>
        <dbReference type="ARBA" id="ARBA00060749"/>
    </source>
</evidence>
<evidence type="ECO:0000256" key="6">
    <source>
        <dbReference type="ARBA" id="ARBA00050213"/>
    </source>
</evidence>
<dbReference type="AlphaFoldDB" id="A0A0B6WX88"/>
<dbReference type="STRING" id="454194.PYK22_01676"/>
<dbReference type="GO" id="GO:0009117">
    <property type="term" value="P:nucleotide metabolic process"/>
    <property type="evidence" value="ECO:0007669"/>
    <property type="project" value="UniProtKB-KW"/>
</dbReference>
<organism evidence="10 11">
    <name type="scientific">Pyrinomonas methylaliphatogenes</name>
    <dbReference type="NCBI Taxonomy" id="454194"/>
    <lineage>
        <taxon>Bacteria</taxon>
        <taxon>Pseudomonadati</taxon>
        <taxon>Acidobacteriota</taxon>
        <taxon>Blastocatellia</taxon>
        <taxon>Blastocatellales</taxon>
        <taxon>Pyrinomonadaceae</taxon>
        <taxon>Pyrinomonas</taxon>
    </lineage>
</organism>
<dbReference type="GO" id="GO:0036218">
    <property type="term" value="F:dTTP diphosphatase activity"/>
    <property type="evidence" value="ECO:0007669"/>
    <property type="project" value="RHEA"/>
</dbReference>
<evidence type="ECO:0000256" key="5">
    <source>
        <dbReference type="ARBA" id="ARBA00023080"/>
    </source>
</evidence>
<protein>
    <recommendedName>
        <fullName evidence="9">dTTP/UTP pyrophosphatase</fullName>
        <shortName evidence="9">dTTPase/UTPase</shortName>
        <ecNumber evidence="9">3.6.1.9</ecNumber>
    </recommendedName>
    <alternativeName>
        <fullName evidence="9">Nucleoside triphosphate pyrophosphatase</fullName>
    </alternativeName>
    <alternativeName>
        <fullName evidence="9">Nucleotide pyrophosphatase</fullName>
        <shortName evidence="9">Nucleotide PPase</shortName>
    </alternativeName>
</protein>
<evidence type="ECO:0000256" key="2">
    <source>
        <dbReference type="ARBA" id="ARBA00004496"/>
    </source>
</evidence>
<comment type="catalytic activity">
    <reaction evidence="9">
        <text>UTP + H2O = UMP + diphosphate + H(+)</text>
        <dbReference type="Rhea" id="RHEA:29395"/>
        <dbReference type="ChEBI" id="CHEBI:15377"/>
        <dbReference type="ChEBI" id="CHEBI:15378"/>
        <dbReference type="ChEBI" id="CHEBI:33019"/>
        <dbReference type="ChEBI" id="CHEBI:46398"/>
        <dbReference type="ChEBI" id="CHEBI:57865"/>
        <dbReference type="EC" id="3.6.1.9"/>
    </reaction>
</comment>
<dbReference type="InterPro" id="IPR003697">
    <property type="entry name" value="Maf-like"/>
</dbReference>
<dbReference type="Proteomes" id="UP000031518">
    <property type="component" value="Unassembled WGS sequence"/>
</dbReference>
<comment type="similarity">
    <text evidence="9">Belongs to the Maf family. YhdE subfamily.</text>
</comment>
<dbReference type="PIRSF" id="PIRSF006305">
    <property type="entry name" value="Maf"/>
    <property type="match status" value="1"/>
</dbReference>
<comment type="caution">
    <text evidence="9">Lacks conserved residue(s) required for the propagation of feature annotation.</text>
</comment>
<evidence type="ECO:0000313" key="11">
    <source>
        <dbReference type="Proteomes" id="UP000031518"/>
    </source>
</evidence>
<keyword evidence="5 9" id="KW-0546">Nucleotide metabolism</keyword>
<dbReference type="EC" id="3.6.1.9" evidence="9"/>
<gene>
    <name evidence="10" type="ORF">PYK22_01676</name>
</gene>
<comment type="catalytic activity">
    <reaction evidence="6">
        <text>N(7)-methyl-GTP + H2O = N(7)-methyl-GMP + diphosphate + H(+)</text>
        <dbReference type="Rhea" id="RHEA:58744"/>
        <dbReference type="ChEBI" id="CHEBI:15377"/>
        <dbReference type="ChEBI" id="CHEBI:15378"/>
        <dbReference type="ChEBI" id="CHEBI:33019"/>
        <dbReference type="ChEBI" id="CHEBI:58285"/>
        <dbReference type="ChEBI" id="CHEBI:87133"/>
    </reaction>
</comment>
<dbReference type="Pfam" id="PF02545">
    <property type="entry name" value="Maf"/>
    <property type="match status" value="1"/>
</dbReference>
<comment type="similarity">
    <text evidence="8">Belongs to the Maf family. YceF subfamily.</text>
</comment>
<dbReference type="RefSeq" id="WP_041976149.1">
    <property type="nucleotide sequence ID" value="NZ_CBXV010000006.1"/>
</dbReference>
<comment type="function">
    <text evidence="7">Nucleoside triphosphate pyrophosphatase that hydrolyzes 7-methyl-GTP (m(7)GTP). May have a dual role in cell division arrest and in preventing the incorporation of modified nucleotides into cellular nucleic acids.</text>
</comment>
<comment type="subcellular location">
    <subcellularLocation>
        <location evidence="2 9">Cytoplasm</location>
    </subcellularLocation>
</comment>
<dbReference type="EMBL" id="CBXV010000006">
    <property type="protein sequence ID" value="CDM65671.1"/>
    <property type="molecule type" value="Genomic_DNA"/>
</dbReference>
<proteinExistence type="inferred from homology"/>
<dbReference type="SUPFAM" id="SSF52972">
    <property type="entry name" value="ITPase-like"/>
    <property type="match status" value="1"/>
</dbReference>
<keyword evidence="4 9" id="KW-0378">Hydrolase</keyword>
<sequence>MNDAIGFFEPLILASASPRRAEILRAVGWPFETCVADVDESVKRDETPVQYVERLAREKAMFVAERRLCGLVLGADTVVVVEGEMLGKPRDEEDARRMLRKLSGRWHDVLTGIALVRAENKRSLVAHERTRVLFAEMSEEEIAWYVATGEPMDKAGAYAVQGRAALFISKLDGDYWNVVGLPLRSVYRLLREERI</sequence>
<dbReference type="NCBIfam" id="TIGR00172">
    <property type="entry name" value="maf"/>
    <property type="match status" value="1"/>
</dbReference>
<comment type="function">
    <text evidence="9">Nucleoside triphosphate pyrophosphatase that hydrolyzes dTTP and UTP. May have a dual role in cell division arrest and in preventing the incorporation of modified nucleotides into cellular nucleic acids.</text>
</comment>
<dbReference type="InterPro" id="IPR029001">
    <property type="entry name" value="ITPase-like_fam"/>
</dbReference>
<dbReference type="PANTHER" id="PTHR43213">
    <property type="entry name" value="BIFUNCTIONAL DTTP/UTP PYROPHOSPHATASE/METHYLTRANSFERASE PROTEIN-RELATED"/>
    <property type="match status" value="1"/>
</dbReference>
<feature type="site" description="Important for substrate specificity" evidence="9">
    <location>
        <position position="161"/>
    </location>
</feature>
<evidence type="ECO:0000256" key="4">
    <source>
        <dbReference type="ARBA" id="ARBA00022801"/>
    </source>
</evidence>
<evidence type="ECO:0000256" key="9">
    <source>
        <dbReference type="HAMAP-Rule" id="MF_00528"/>
    </source>
</evidence>
<dbReference type="FunFam" id="3.90.950.10:FF:000005">
    <property type="entry name" value="7-methyl-GTP pyrophosphatase"/>
    <property type="match status" value="1"/>
</dbReference>
<comment type="cofactor">
    <cofactor evidence="1 9">
        <name>a divalent metal cation</name>
        <dbReference type="ChEBI" id="CHEBI:60240"/>
    </cofactor>
</comment>
<dbReference type="CDD" id="cd00555">
    <property type="entry name" value="Maf"/>
    <property type="match status" value="1"/>
</dbReference>
<comment type="catalytic activity">
    <reaction evidence="9">
        <text>dTTP + H2O = dTMP + diphosphate + H(+)</text>
        <dbReference type="Rhea" id="RHEA:28534"/>
        <dbReference type="ChEBI" id="CHEBI:15377"/>
        <dbReference type="ChEBI" id="CHEBI:15378"/>
        <dbReference type="ChEBI" id="CHEBI:33019"/>
        <dbReference type="ChEBI" id="CHEBI:37568"/>
        <dbReference type="ChEBI" id="CHEBI:63528"/>
        <dbReference type="EC" id="3.6.1.9"/>
    </reaction>
</comment>
<dbReference type="GO" id="GO:0005737">
    <property type="term" value="C:cytoplasm"/>
    <property type="evidence" value="ECO:0007669"/>
    <property type="project" value="UniProtKB-SubCell"/>
</dbReference>
<evidence type="ECO:0000256" key="7">
    <source>
        <dbReference type="ARBA" id="ARBA00053369"/>
    </source>
</evidence>
<dbReference type="OrthoDB" id="9807767at2"/>
<evidence type="ECO:0000256" key="1">
    <source>
        <dbReference type="ARBA" id="ARBA00001968"/>
    </source>
</evidence>
<accession>A0A0B6WX88</accession>
<dbReference type="GO" id="GO:0036221">
    <property type="term" value="F:UTP diphosphatase activity"/>
    <property type="evidence" value="ECO:0007669"/>
    <property type="project" value="RHEA"/>
</dbReference>
<feature type="site" description="Important for substrate specificity" evidence="9">
    <location>
        <position position="19"/>
    </location>
</feature>
<dbReference type="Gene3D" id="3.90.950.10">
    <property type="match status" value="1"/>
</dbReference>
<keyword evidence="11" id="KW-1185">Reference proteome</keyword>